<keyword evidence="3" id="KW-1185">Reference proteome</keyword>
<accession>A0A917V3H1</accession>
<feature type="region of interest" description="Disordered" evidence="1">
    <location>
        <begin position="26"/>
        <end position="65"/>
    </location>
</feature>
<evidence type="ECO:0000256" key="1">
    <source>
        <dbReference type="SAM" id="MobiDB-lite"/>
    </source>
</evidence>
<dbReference type="AlphaFoldDB" id="A0A917V3H1"/>
<dbReference type="Pfam" id="PF03646">
    <property type="entry name" value="FlaG"/>
    <property type="match status" value="1"/>
</dbReference>
<dbReference type="RefSeq" id="WP_188911640.1">
    <property type="nucleotide sequence ID" value="NZ_BMMF01000004.1"/>
</dbReference>
<dbReference type="SUPFAM" id="SSF160214">
    <property type="entry name" value="FlaG-like"/>
    <property type="match status" value="1"/>
</dbReference>
<dbReference type="Gene3D" id="3.30.160.170">
    <property type="entry name" value="FlaG-like"/>
    <property type="match status" value="1"/>
</dbReference>
<name>A0A917V3H1_9HYPH</name>
<reference evidence="2 3" key="1">
    <citation type="journal article" date="2014" name="Int. J. Syst. Evol. Microbiol.">
        <title>Complete genome sequence of Corynebacterium casei LMG S-19264T (=DSM 44701T), isolated from a smear-ripened cheese.</title>
        <authorList>
            <consortium name="US DOE Joint Genome Institute (JGI-PGF)"/>
            <person name="Walter F."/>
            <person name="Albersmeier A."/>
            <person name="Kalinowski J."/>
            <person name="Ruckert C."/>
        </authorList>
    </citation>
    <scope>NUCLEOTIDE SEQUENCE [LARGE SCALE GENOMIC DNA]</scope>
    <source>
        <strain evidence="2 3">CGMCC 1.9161</strain>
    </source>
</reference>
<protein>
    <recommendedName>
        <fullName evidence="4">Flagellar protein FlaG</fullName>
    </recommendedName>
</protein>
<evidence type="ECO:0000313" key="2">
    <source>
        <dbReference type="EMBL" id="GGK30991.1"/>
    </source>
</evidence>
<evidence type="ECO:0000313" key="3">
    <source>
        <dbReference type="Proteomes" id="UP000600449"/>
    </source>
</evidence>
<organism evidence="2 3">
    <name type="scientific">Salinarimonas ramus</name>
    <dbReference type="NCBI Taxonomy" id="690164"/>
    <lineage>
        <taxon>Bacteria</taxon>
        <taxon>Pseudomonadati</taxon>
        <taxon>Pseudomonadota</taxon>
        <taxon>Alphaproteobacteria</taxon>
        <taxon>Hyphomicrobiales</taxon>
        <taxon>Salinarimonadaceae</taxon>
        <taxon>Salinarimonas</taxon>
    </lineage>
</organism>
<proteinExistence type="predicted"/>
<comment type="caution">
    <text evidence="2">The sequence shown here is derived from an EMBL/GenBank/DDBJ whole genome shotgun (WGS) entry which is preliminary data.</text>
</comment>
<dbReference type="InterPro" id="IPR035924">
    <property type="entry name" value="FlaG-like_sf"/>
</dbReference>
<gene>
    <name evidence="2" type="ORF">GCM10011322_16950</name>
</gene>
<dbReference type="InterPro" id="IPR005186">
    <property type="entry name" value="FlaG"/>
</dbReference>
<dbReference type="EMBL" id="BMMF01000004">
    <property type="protein sequence ID" value="GGK30991.1"/>
    <property type="molecule type" value="Genomic_DNA"/>
</dbReference>
<dbReference type="Proteomes" id="UP000600449">
    <property type="component" value="Unassembled WGS sequence"/>
</dbReference>
<sequence>MDVGSVQKAQAAPSPRQAVNLSAVSAVQRPDSAAPARPVATELDPSRSVTQVAESEAVRLDTSPGAEERAALDAAMKRVLARRTEIDEPTNTVVTRKVDTRSGEVVEQVPAEMLLKLRAYIRGVPPGSS</sequence>
<evidence type="ECO:0008006" key="4">
    <source>
        <dbReference type="Google" id="ProtNLM"/>
    </source>
</evidence>